<dbReference type="GO" id="GO:0045892">
    <property type="term" value="P:negative regulation of DNA-templated transcription"/>
    <property type="evidence" value="ECO:0007669"/>
    <property type="project" value="InterPro"/>
</dbReference>
<dbReference type="PANTHER" id="PTHR14224">
    <property type="entry name" value="SIMILAR TO PREFERENTIALLY EXPRESSED ANTIGEN IN MELANOMA-LIKE 3"/>
    <property type="match status" value="1"/>
</dbReference>
<dbReference type="InterPro" id="IPR026271">
    <property type="entry name" value="PRAME"/>
</dbReference>
<dbReference type="SUPFAM" id="SSF52047">
    <property type="entry name" value="RNI-like"/>
    <property type="match status" value="1"/>
</dbReference>
<dbReference type="InterPro" id="IPR032675">
    <property type="entry name" value="LRR_dom_sf"/>
</dbReference>
<evidence type="ECO:0000256" key="1">
    <source>
        <dbReference type="ARBA" id="ARBA00009608"/>
    </source>
</evidence>
<organism evidence="4 5">
    <name type="scientific">Cervus elaphus hippelaphus</name>
    <name type="common">European red deer</name>
    <dbReference type="NCBI Taxonomy" id="46360"/>
    <lineage>
        <taxon>Eukaryota</taxon>
        <taxon>Metazoa</taxon>
        <taxon>Chordata</taxon>
        <taxon>Craniata</taxon>
        <taxon>Vertebrata</taxon>
        <taxon>Euteleostomi</taxon>
        <taxon>Mammalia</taxon>
        <taxon>Eutheria</taxon>
        <taxon>Laurasiatheria</taxon>
        <taxon>Artiodactyla</taxon>
        <taxon>Ruminantia</taxon>
        <taxon>Pecora</taxon>
        <taxon>Cervidae</taxon>
        <taxon>Cervinae</taxon>
        <taxon>Cervus</taxon>
    </lineage>
</organism>
<dbReference type="EMBL" id="MKHE01000014">
    <property type="protein sequence ID" value="OWK08596.1"/>
    <property type="molecule type" value="Genomic_DNA"/>
</dbReference>
<keyword evidence="3" id="KW-0677">Repeat</keyword>
<gene>
    <name evidence="4" type="ORF">Celaphus_00011112</name>
</gene>
<dbReference type="PIRSF" id="PIRSF038286">
    <property type="entry name" value="PRAME"/>
    <property type="match status" value="1"/>
</dbReference>
<dbReference type="InterPro" id="IPR050694">
    <property type="entry name" value="LRRC14/PRAME"/>
</dbReference>
<dbReference type="GO" id="GO:0005737">
    <property type="term" value="C:cytoplasm"/>
    <property type="evidence" value="ECO:0007669"/>
    <property type="project" value="TreeGrafter"/>
</dbReference>
<dbReference type="OrthoDB" id="10309563at2759"/>
<keyword evidence="5" id="KW-1185">Reference proteome</keyword>
<protein>
    <recommendedName>
        <fullName evidence="6">PRAME</fullName>
    </recommendedName>
</protein>
<dbReference type="Proteomes" id="UP000242450">
    <property type="component" value="Chromosome 14"/>
</dbReference>
<dbReference type="PANTHER" id="PTHR14224:SF19">
    <property type="entry name" value="PRAME FAMILY MEMBER 11-RELATED"/>
    <property type="match status" value="1"/>
</dbReference>
<evidence type="ECO:0000256" key="2">
    <source>
        <dbReference type="ARBA" id="ARBA00022614"/>
    </source>
</evidence>
<dbReference type="GO" id="GO:0045596">
    <property type="term" value="P:negative regulation of cell differentiation"/>
    <property type="evidence" value="ECO:0007669"/>
    <property type="project" value="InterPro"/>
</dbReference>
<dbReference type="GO" id="GO:0043066">
    <property type="term" value="P:negative regulation of apoptotic process"/>
    <property type="evidence" value="ECO:0007669"/>
    <property type="project" value="InterPro"/>
</dbReference>
<dbReference type="FunFam" id="3.80.10.10:FF:000794">
    <property type="entry name" value="Similar to preferentially-expressed antigen in melanoma-like 3"/>
    <property type="match status" value="1"/>
</dbReference>
<comment type="similarity">
    <text evidence="1">Belongs to the PRAME family.</text>
</comment>
<comment type="caution">
    <text evidence="4">The sequence shown here is derived from an EMBL/GenBank/DDBJ whole genome shotgun (WGS) entry which is preliminary data.</text>
</comment>
<dbReference type="GO" id="GO:0008284">
    <property type="term" value="P:positive regulation of cell population proliferation"/>
    <property type="evidence" value="ECO:0007669"/>
    <property type="project" value="InterPro"/>
</dbReference>
<proteinExistence type="inferred from homology"/>
<accession>A0A212CRG8</accession>
<evidence type="ECO:0008006" key="6">
    <source>
        <dbReference type="Google" id="ProtNLM"/>
    </source>
</evidence>
<sequence length="447" mass="50006">MSVQTPLRLLELAAGSLLKDEALAIAALEFMPTELFPPLFTKASMGDTQTLKAMVRAWPFAHLPLGGLMHTPHKGTVEAILGGLNALLTHKVHPRRRKLWVLNLRDTGQNFWSMWSGDMDHGSSSSLMAPVSEGSLRKGRPLAPLEVFIELCLKERTMDEFLTYLIRWIADRKDSIHLCYAQCTETHPLTHSCVSAFEEQEQQVVQFTSQFLKLHHLQDLSMECPSFLRGCLDQMLRCLKTGLENLAIMHCLLTESDLTHLSQCPSISQLKGLDLSGVVVTNFRSAILQILLEKVAATVWELGLDECVILDSQLEAVLPALSLCFQLRSFSLRGNILSMAAMEKLLLHTAGLPNLSKEFYPAPRESYSSQGVLLQGRLAQLQAGLKEILKVLGQPRTIWLSSSPFFHCSDDIFCHMEPITYHCNSSAFLMPLSKAFLEIKFRYSGIV</sequence>
<keyword evidence="2" id="KW-0433">Leucine-rich repeat</keyword>
<name>A0A212CRG8_CEREH</name>
<dbReference type="Gene3D" id="3.80.10.10">
    <property type="entry name" value="Ribonuclease Inhibitor"/>
    <property type="match status" value="1"/>
</dbReference>
<reference evidence="4 5" key="1">
    <citation type="journal article" date="2018" name="Mol. Genet. Genomics">
        <title>The red deer Cervus elaphus genome CerEla1.0: sequencing, annotating, genes, and chromosomes.</title>
        <authorList>
            <person name="Bana N.A."/>
            <person name="Nyiri A."/>
            <person name="Nagy J."/>
            <person name="Frank K."/>
            <person name="Nagy T."/>
            <person name="Steger V."/>
            <person name="Schiller M."/>
            <person name="Lakatos P."/>
            <person name="Sugar L."/>
            <person name="Horn P."/>
            <person name="Barta E."/>
            <person name="Orosz L."/>
        </authorList>
    </citation>
    <scope>NUCLEOTIDE SEQUENCE [LARGE SCALE GENOMIC DNA]</scope>
    <source>
        <strain evidence="4">Hungarian</strain>
    </source>
</reference>
<evidence type="ECO:0000313" key="4">
    <source>
        <dbReference type="EMBL" id="OWK08596.1"/>
    </source>
</evidence>
<dbReference type="AlphaFoldDB" id="A0A212CRG8"/>
<evidence type="ECO:0000313" key="5">
    <source>
        <dbReference type="Proteomes" id="UP000242450"/>
    </source>
</evidence>
<evidence type="ECO:0000256" key="3">
    <source>
        <dbReference type="ARBA" id="ARBA00022737"/>
    </source>
</evidence>